<dbReference type="PROSITE" id="PS50089">
    <property type="entry name" value="ZF_RING_2"/>
    <property type="match status" value="1"/>
</dbReference>
<evidence type="ECO:0000259" key="7">
    <source>
        <dbReference type="PROSITE" id="PS50089"/>
    </source>
</evidence>
<dbReference type="Pfam" id="PF13639">
    <property type="entry name" value="zf-RING_2"/>
    <property type="match status" value="1"/>
</dbReference>
<gene>
    <name evidence="8" type="ORF">CJ030_MR0G003382</name>
</gene>
<name>A0A6A1ULW4_9ROSI</name>
<keyword evidence="5" id="KW-0862">Zinc</keyword>
<dbReference type="InterPro" id="IPR037381">
    <property type="entry name" value="RFWD3"/>
</dbReference>
<comment type="caution">
    <text evidence="8">The sequence shown here is derived from an EMBL/GenBank/DDBJ whole genome shotgun (WGS) entry which is preliminary data.</text>
</comment>
<feature type="region of interest" description="Disordered" evidence="6">
    <location>
        <begin position="19"/>
        <end position="104"/>
    </location>
</feature>
<dbReference type="GO" id="GO:0016604">
    <property type="term" value="C:nuclear body"/>
    <property type="evidence" value="ECO:0007669"/>
    <property type="project" value="UniProtKB-SubCell"/>
</dbReference>
<dbReference type="Gene3D" id="2.130.10.10">
    <property type="entry name" value="YVTN repeat-like/Quinoprotein amine dehydrogenase"/>
    <property type="match status" value="1"/>
</dbReference>
<proteinExistence type="predicted"/>
<keyword evidence="5" id="KW-0479">Metal-binding</keyword>
<dbReference type="SMART" id="SM00184">
    <property type="entry name" value="RING"/>
    <property type="match status" value="1"/>
</dbReference>
<dbReference type="Proteomes" id="UP000516437">
    <property type="component" value="Unassembled WGS sequence"/>
</dbReference>
<keyword evidence="9" id="KW-1185">Reference proteome</keyword>
<evidence type="ECO:0000313" key="8">
    <source>
        <dbReference type="EMBL" id="KAB1201484.1"/>
    </source>
</evidence>
<dbReference type="InterPro" id="IPR013083">
    <property type="entry name" value="Znf_RING/FYVE/PHD"/>
</dbReference>
<dbReference type="SUPFAM" id="SSF57850">
    <property type="entry name" value="RING/U-box"/>
    <property type="match status" value="1"/>
</dbReference>
<dbReference type="InterPro" id="IPR001841">
    <property type="entry name" value="Znf_RING"/>
</dbReference>
<accession>A0A6A1ULW4</accession>
<dbReference type="SUPFAM" id="SSF50978">
    <property type="entry name" value="WD40 repeat-like"/>
    <property type="match status" value="1"/>
</dbReference>
<evidence type="ECO:0000313" key="9">
    <source>
        <dbReference type="Proteomes" id="UP000516437"/>
    </source>
</evidence>
<comment type="subcellular location">
    <subcellularLocation>
        <location evidence="4">Nucleus</location>
        <location evidence="4">Nuclear body</location>
    </subcellularLocation>
</comment>
<evidence type="ECO:0000256" key="3">
    <source>
        <dbReference type="ARBA" id="ARBA00022574"/>
    </source>
</evidence>
<organism evidence="8 9">
    <name type="scientific">Morella rubra</name>
    <name type="common">Chinese bayberry</name>
    <dbReference type="NCBI Taxonomy" id="262757"/>
    <lineage>
        <taxon>Eukaryota</taxon>
        <taxon>Viridiplantae</taxon>
        <taxon>Streptophyta</taxon>
        <taxon>Embryophyta</taxon>
        <taxon>Tracheophyta</taxon>
        <taxon>Spermatophyta</taxon>
        <taxon>Magnoliopsida</taxon>
        <taxon>eudicotyledons</taxon>
        <taxon>Gunneridae</taxon>
        <taxon>Pentapetalae</taxon>
        <taxon>rosids</taxon>
        <taxon>fabids</taxon>
        <taxon>Fagales</taxon>
        <taxon>Myricaceae</taxon>
        <taxon>Morella</taxon>
    </lineage>
</organism>
<dbReference type="GO" id="GO:0008270">
    <property type="term" value="F:zinc ion binding"/>
    <property type="evidence" value="ECO:0007669"/>
    <property type="project" value="UniProtKB-KW"/>
</dbReference>
<reference evidence="8 9" key="1">
    <citation type="journal article" date="2019" name="Plant Biotechnol. J.">
        <title>The red bayberry genome and genetic basis of sex determination.</title>
        <authorList>
            <person name="Jia H.M."/>
            <person name="Jia H.J."/>
            <person name="Cai Q.L."/>
            <person name="Wang Y."/>
            <person name="Zhao H.B."/>
            <person name="Yang W.F."/>
            <person name="Wang G.Y."/>
            <person name="Li Y.H."/>
            <person name="Zhan D.L."/>
            <person name="Shen Y.T."/>
            <person name="Niu Q.F."/>
            <person name="Chang L."/>
            <person name="Qiu J."/>
            <person name="Zhao L."/>
            <person name="Xie H.B."/>
            <person name="Fu W.Y."/>
            <person name="Jin J."/>
            <person name="Li X.W."/>
            <person name="Jiao Y."/>
            <person name="Zhou C.C."/>
            <person name="Tu T."/>
            <person name="Chai C.Y."/>
            <person name="Gao J.L."/>
            <person name="Fan L.J."/>
            <person name="van de Weg E."/>
            <person name="Wang J.Y."/>
            <person name="Gao Z.S."/>
        </authorList>
    </citation>
    <scope>NUCLEOTIDE SEQUENCE [LARGE SCALE GENOMIC DNA]</scope>
    <source>
        <tissue evidence="8">Leaves</tissue>
    </source>
</reference>
<sequence length="635" mass="71062">MSDDTDPQYAEFLRTYEQLASNEAFDLERDEDEAKRRKKKEEEEEDEEEEGREDEDYVPEVESPRVLQNGPSIDEALGDRFEEEGHKRRRTEGGEACSSSSQENEWNRSEIDGLFCPICMDAWTNDGGHHICCLPCGHIYGMSCINKWLQQRENSGKCPQCNRKCSLKDVRKLFASQVVAVDEESRKRIRLLEAKCACLEKEGADWCKKEAEWRMREAELHLKVCQLSKRTNYLEHLLGDMKSRPSGLDTTMDQLFVDKDLLAVSHYSNNVIDGLLILKGPLFLDLAVKVKEFQIDGARLVDVDASSQILLIVRRLSEMGSTSLLTKMSLIPPHEKEDILLPSNVKVIKDLHFSPSNGSLALFASLGQKLSVLSLESNNIVLTYDLPAAAWSCSWDIQNSHYIYAGLQNGSVLAFDMRQTVGPVNLLRGLTCNPVHTIHSLLHSTTLPSSVTSVLSASSIGLCHWNFGCAEEGPFLIPETDNQGVCISLAYSSRGDDIVASYRPKVEISNDMAFSQPPLTPSQVTGQGIQGSHVHYKVVDNCFQKLGSSSANVNDIRLPKKSAIIEIENENRLFASGDEVSHELIVQELPSFTVLQRLKTQTHPIHDVKYAHSLGQGLLSCLSEDRLQLYCTKLS</sequence>
<evidence type="ECO:0000256" key="5">
    <source>
        <dbReference type="PROSITE-ProRule" id="PRU00175"/>
    </source>
</evidence>
<evidence type="ECO:0000256" key="1">
    <source>
        <dbReference type="ARBA" id="ARBA00000900"/>
    </source>
</evidence>
<dbReference type="EC" id="2.3.2.27" evidence="2"/>
<protein>
    <recommendedName>
        <fullName evidence="2">RING-type E3 ubiquitin transferase</fullName>
        <ecNumber evidence="2">2.3.2.27</ecNumber>
    </recommendedName>
</protein>
<dbReference type="OrthoDB" id="5600418at2759"/>
<dbReference type="GO" id="GO:0016567">
    <property type="term" value="P:protein ubiquitination"/>
    <property type="evidence" value="ECO:0007669"/>
    <property type="project" value="InterPro"/>
</dbReference>
<keyword evidence="3" id="KW-0853">WD repeat</keyword>
<feature type="domain" description="RING-type" evidence="7">
    <location>
        <begin position="116"/>
        <end position="162"/>
    </location>
</feature>
<dbReference type="GO" id="GO:0036297">
    <property type="term" value="P:interstrand cross-link repair"/>
    <property type="evidence" value="ECO:0007669"/>
    <property type="project" value="InterPro"/>
</dbReference>
<dbReference type="InterPro" id="IPR015943">
    <property type="entry name" value="WD40/YVTN_repeat-like_dom_sf"/>
</dbReference>
<dbReference type="InterPro" id="IPR056527">
    <property type="entry name" value="WD40_RFWD3"/>
</dbReference>
<dbReference type="AlphaFoldDB" id="A0A6A1ULW4"/>
<dbReference type="PANTHER" id="PTHR16047:SF13">
    <property type="entry name" value="E3 UBIQUITIN-PROTEIN LIGASE RFWD3"/>
    <property type="match status" value="1"/>
</dbReference>
<evidence type="ECO:0000256" key="4">
    <source>
        <dbReference type="ARBA" id="ARBA00034306"/>
    </source>
</evidence>
<dbReference type="PANTHER" id="PTHR16047">
    <property type="entry name" value="RFWD3 PROTEIN"/>
    <property type="match status" value="1"/>
</dbReference>
<evidence type="ECO:0000256" key="2">
    <source>
        <dbReference type="ARBA" id="ARBA00012483"/>
    </source>
</evidence>
<evidence type="ECO:0000256" key="6">
    <source>
        <dbReference type="SAM" id="MobiDB-lite"/>
    </source>
</evidence>
<dbReference type="Pfam" id="PF23419">
    <property type="entry name" value="WD40_RFWD3"/>
    <property type="match status" value="1"/>
</dbReference>
<dbReference type="CDD" id="cd16450">
    <property type="entry name" value="mRING-C3HGC3_RFWD3"/>
    <property type="match status" value="1"/>
</dbReference>
<dbReference type="EMBL" id="RXIC02000065">
    <property type="protein sequence ID" value="KAB1201484.1"/>
    <property type="molecule type" value="Genomic_DNA"/>
</dbReference>
<dbReference type="GO" id="GO:0061630">
    <property type="term" value="F:ubiquitin protein ligase activity"/>
    <property type="evidence" value="ECO:0007669"/>
    <property type="project" value="UniProtKB-EC"/>
</dbReference>
<keyword evidence="5" id="KW-0863">Zinc-finger</keyword>
<feature type="compositionally biased region" description="Basic and acidic residues" evidence="6">
    <location>
        <begin position="77"/>
        <end position="86"/>
    </location>
</feature>
<feature type="compositionally biased region" description="Acidic residues" evidence="6">
    <location>
        <begin position="42"/>
        <end position="59"/>
    </location>
</feature>
<dbReference type="InterPro" id="IPR036322">
    <property type="entry name" value="WD40_repeat_dom_sf"/>
</dbReference>
<dbReference type="Gene3D" id="3.30.40.10">
    <property type="entry name" value="Zinc/RING finger domain, C3HC4 (zinc finger)"/>
    <property type="match status" value="1"/>
</dbReference>
<comment type="catalytic activity">
    <reaction evidence="1">
        <text>S-ubiquitinyl-[E2 ubiquitin-conjugating enzyme]-L-cysteine + [acceptor protein]-L-lysine = [E2 ubiquitin-conjugating enzyme]-L-cysteine + N(6)-ubiquitinyl-[acceptor protein]-L-lysine.</text>
        <dbReference type="EC" id="2.3.2.27"/>
    </reaction>
</comment>